<dbReference type="GO" id="GO:0004674">
    <property type="term" value="F:protein serine/threonine kinase activity"/>
    <property type="evidence" value="ECO:0007669"/>
    <property type="project" value="UniProtKB-KW"/>
</dbReference>
<evidence type="ECO:0000313" key="2">
    <source>
        <dbReference type="EMBL" id="QSQ27271.1"/>
    </source>
</evidence>
<evidence type="ECO:0000313" key="3">
    <source>
        <dbReference type="Proteomes" id="UP000662747"/>
    </source>
</evidence>
<dbReference type="RefSeq" id="WP_206728797.1">
    <property type="nucleotide sequence ID" value="NZ_CP071090.1"/>
</dbReference>
<accession>A0ABX7P9X2</accession>
<dbReference type="Proteomes" id="UP000662747">
    <property type="component" value="Chromosome"/>
</dbReference>
<keyword evidence="3" id="KW-1185">Reference proteome</keyword>
<dbReference type="PROSITE" id="PS50011">
    <property type="entry name" value="PROTEIN_KINASE_DOM"/>
    <property type="match status" value="1"/>
</dbReference>
<gene>
    <name evidence="2" type="ORF">JY651_21180</name>
</gene>
<dbReference type="InterPro" id="IPR011009">
    <property type="entry name" value="Kinase-like_dom_sf"/>
</dbReference>
<dbReference type="InterPro" id="IPR000719">
    <property type="entry name" value="Prot_kinase_dom"/>
</dbReference>
<keyword evidence="2" id="KW-0723">Serine/threonine-protein kinase</keyword>
<dbReference type="EMBL" id="CP071090">
    <property type="protein sequence ID" value="QSQ27271.1"/>
    <property type="molecule type" value="Genomic_DNA"/>
</dbReference>
<sequence length="329" mass="35118">MRRADGQPFLMDFGSGHHLGASTLTWQVFPPDTPAYRAPEAWRFAMSPGKPPVVAYAPGFSNDVFALGVTAFRLVTGKYPPSLYPRAGDAWLWRPENLALWTASTVNVRCIPELSVLVSRMLSLRPEARGSAREVAEALEQAAWTVGPEADVPLFTGEEARPAGLIPPVQRVTVQPPPRVARRPWFVAAGLGASLALGAGALLSVRSVEPPEQTHLADGDESKDGGTVAVGDAALTAPVEPERALSNLSAIRAELPPKPLPRQRRPDGDGRCPGKGMVAINGGCWVKLPVDPKDCESTDGFAYKGACYVPIWAPQRPPTSGPTNRDDAP</sequence>
<name>A0ABX7P9X2_9BACT</name>
<organism evidence="2 3">
    <name type="scientific">Pyxidicoccus parkwayensis</name>
    <dbReference type="NCBI Taxonomy" id="2813578"/>
    <lineage>
        <taxon>Bacteria</taxon>
        <taxon>Pseudomonadati</taxon>
        <taxon>Myxococcota</taxon>
        <taxon>Myxococcia</taxon>
        <taxon>Myxococcales</taxon>
        <taxon>Cystobacterineae</taxon>
        <taxon>Myxococcaceae</taxon>
        <taxon>Pyxidicoccus</taxon>
    </lineage>
</organism>
<feature type="domain" description="Protein kinase" evidence="1">
    <location>
        <begin position="1"/>
        <end position="145"/>
    </location>
</feature>
<evidence type="ECO:0000259" key="1">
    <source>
        <dbReference type="PROSITE" id="PS50011"/>
    </source>
</evidence>
<dbReference type="Gene3D" id="1.10.510.10">
    <property type="entry name" value="Transferase(Phosphotransferase) domain 1"/>
    <property type="match status" value="1"/>
</dbReference>
<keyword evidence="2" id="KW-0808">Transferase</keyword>
<dbReference type="SUPFAM" id="SSF56112">
    <property type="entry name" value="Protein kinase-like (PK-like)"/>
    <property type="match status" value="1"/>
</dbReference>
<protein>
    <submittedName>
        <fullName evidence="2">Serine/threonine protein kinase</fullName>
    </submittedName>
</protein>
<keyword evidence="2" id="KW-0418">Kinase</keyword>
<reference evidence="2 3" key="1">
    <citation type="submission" date="2021-02" db="EMBL/GenBank/DDBJ databases">
        <title>De Novo genome assembly of isolated myxobacteria.</title>
        <authorList>
            <person name="Stevens D.C."/>
        </authorList>
    </citation>
    <scope>NUCLEOTIDE SEQUENCE [LARGE SCALE GENOMIC DNA]</scope>
    <source>
        <strain evidence="3">SCPEA02</strain>
    </source>
</reference>
<proteinExistence type="predicted"/>